<dbReference type="EMBL" id="JAUTXU010000414">
    <property type="protein sequence ID" value="KAK3680971.1"/>
    <property type="molecule type" value="Genomic_DNA"/>
</dbReference>
<proteinExistence type="predicted"/>
<protein>
    <submittedName>
        <fullName evidence="1">Uncharacterized protein</fullName>
    </submittedName>
</protein>
<accession>A0ACC3M9N0</accession>
<gene>
    <name evidence="1" type="ORF">LTR37_020999</name>
</gene>
<sequence>MAGSTSSPGEATPAATPPLGESAMRSTSLETPVPFEQQPPPPPESRQFTPTNLPLGGGIVGAGSVSGSDAASSTKVVPPASRAGLTDSPAEAVGGPSAGSMPGAFSSFDEPDRETVPGAFPGGEPQPITTSQEVAEPMGDAAQTGTPAASNLNDDFDSAFASFGQSDNAKEAQTDDDPFAPSSSQEPSSSQPRGFNSEFPPFSTLEHDDEDSDSDSGDDGGFDDDFSAPAPQQNGSLAPTSAAVASGDDIAAVRPQITSIESTASELPGINKEVSPPTYDQSDNAFHGGSGERSASNQFPPEFGGLLPSREDPTSPPPPATSPPLESSQTESTMTDTQVPQERPSLLPRTTYQSVSTPTTDVFVDAQSRPMSSIMGAGQESQPAQSIWQPAKSSQSKNAFDDFDDFADLSEAKEADKSGNDLDFGFGRQSVDEFNPAFDSPGPSQTPTLANRSVQQSQDSNGFANFTPNASTTSAGPFGSESGSMQQTPQNVQHDWDAIFSGLDSSKDPVDTTFDNTANDDPWTTGVNGSSSDAPKNENLTPTATSPPQSASTAKAQMPELGRAVTPGTEHDDPILKRLTGMGYSRGDALNALEMYDYDINKAVDHLAGG</sequence>
<keyword evidence="2" id="KW-1185">Reference proteome</keyword>
<evidence type="ECO:0000313" key="2">
    <source>
        <dbReference type="Proteomes" id="UP001281147"/>
    </source>
</evidence>
<evidence type="ECO:0000313" key="1">
    <source>
        <dbReference type="EMBL" id="KAK3680971.1"/>
    </source>
</evidence>
<reference evidence="1" key="1">
    <citation type="submission" date="2023-07" db="EMBL/GenBank/DDBJ databases">
        <title>Black Yeasts Isolated from many extreme environments.</title>
        <authorList>
            <person name="Coleine C."/>
            <person name="Stajich J.E."/>
            <person name="Selbmann L."/>
        </authorList>
    </citation>
    <scope>NUCLEOTIDE SEQUENCE</scope>
    <source>
        <strain evidence="1">CCFEE 5714</strain>
    </source>
</reference>
<name>A0ACC3M9N0_9PEZI</name>
<organism evidence="1 2">
    <name type="scientific">Vermiconidia calcicola</name>
    <dbReference type="NCBI Taxonomy" id="1690605"/>
    <lineage>
        <taxon>Eukaryota</taxon>
        <taxon>Fungi</taxon>
        <taxon>Dikarya</taxon>
        <taxon>Ascomycota</taxon>
        <taxon>Pezizomycotina</taxon>
        <taxon>Dothideomycetes</taxon>
        <taxon>Dothideomycetidae</taxon>
        <taxon>Mycosphaerellales</taxon>
        <taxon>Extremaceae</taxon>
        <taxon>Vermiconidia</taxon>
    </lineage>
</organism>
<dbReference type="Proteomes" id="UP001281147">
    <property type="component" value="Unassembled WGS sequence"/>
</dbReference>
<comment type="caution">
    <text evidence="1">The sequence shown here is derived from an EMBL/GenBank/DDBJ whole genome shotgun (WGS) entry which is preliminary data.</text>
</comment>